<dbReference type="Proteomes" id="UP000606786">
    <property type="component" value="Unassembled WGS sequence"/>
</dbReference>
<keyword evidence="3" id="KW-1185">Reference proteome</keyword>
<comment type="caution">
    <text evidence="2">The sequence shown here is derived from an EMBL/GenBank/DDBJ whole genome shotgun (WGS) entry which is preliminary data.</text>
</comment>
<evidence type="ECO:0000313" key="2">
    <source>
        <dbReference type="EMBL" id="CAD6997461.1"/>
    </source>
</evidence>
<proteinExistence type="predicted"/>
<name>A0A811UF82_CERCA</name>
<evidence type="ECO:0000313" key="3">
    <source>
        <dbReference type="Proteomes" id="UP000606786"/>
    </source>
</evidence>
<dbReference type="AlphaFoldDB" id="A0A811UF82"/>
<accession>A0A811UF82</accession>
<reference evidence="2" key="1">
    <citation type="submission" date="2020-11" db="EMBL/GenBank/DDBJ databases">
        <authorList>
            <person name="Whitehead M."/>
        </authorList>
    </citation>
    <scope>NUCLEOTIDE SEQUENCE</scope>
    <source>
        <strain evidence="2">EGII</strain>
    </source>
</reference>
<gene>
    <name evidence="2" type="ORF">CCAP1982_LOCUS6104</name>
</gene>
<sequence>MYYTLKDMNAKEITCFTPSNSSLRLFAVAISQYKTSFFLPTSSSEVEFPLPLKLKSTAKSSSIQTRPTKSNVRTKQLVSVAKN</sequence>
<protein>
    <submittedName>
        <fullName evidence="2">(Mediterranean fruit fly) hypothetical protein</fullName>
    </submittedName>
</protein>
<feature type="region of interest" description="Disordered" evidence="1">
    <location>
        <begin position="61"/>
        <end position="83"/>
    </location>
</feature>
<evidence type="ECO:0000256" key="1">
    <source>
        <dbReference type="SAM" id="MobiDB-lite"/>
    </source>
</evidence>
<organism evidence="2 3">
    <name type="scientific">Ceratitis capitata</name>
    <name type="common">Mediterranean fruit fly</name>
    <name type="synonym">Tephritis capitata</name>
    <dbReference type="NCBI Taxonomy" id="7213"/>
    <lineage>
        <taxon>Eukaryota</taxon>
        <taxon>Metazoa</taxon>
        <taxon>Ecdysozoa</taxon>
        <taxon>Arthropoda</taxon>
        <taxon>Hexapoda</taxon>
        <taxon>Insecta</taxon>
        <taxon>Pterygota</taxon>
        <taxon>Neoptera</taxon>
        <taxon>Endopterygota</taxon>
        <taxon>Diptera</taxon>
        <taxon>Brachycera</taxon>
        <taxon>Muscomorpha</taxon>
        <taxon>Tephritoidea</taxon>
        <taxon>Tephritidae</taxon>
        <taxon>Ceratitis</taxon>
        <taxon>Ceratitis</taxon>
    </lineage>
</organism>
<dbReference type="EMBL" id="CAJHJT010000012">
    <property type="protein sequence ID" value="CAD6997461.1"/>
    <property type="molecule type" value="Genomic_DNA"/>
</dbReference>